<sequence>MQRILITGGAGFIGSHTCIKLLKNNYEVYLVDSFVNSSPKVINRISSICNLYNSKLAKNLKVFKGDLKDKGFIENIFSNAKKLGKPIEGVIHFAGLKAVNESVINPLLYWYENMFSSINLVSVMKKYNCNILVFSSSATVYGKEAISPIKENSYLNPSNPYGNTKLTIEKLLSDLYNENQNLWKIACLRYFNPIGAHPSSLIGENPLGTPNNLFPLICNAAIDNNHKLNIFGSDWNTIDGTCIRDFVHVSDVAEGHLKTLEYLIHNKSNILKMNIGTGFGTTVLQLIETFSRINNIKVDYKFSSRRAGDIAEIVADNSLSSSLLNWKPQKSIEEMCVDGWNWKKNNVNGY</sequence>
<dbReference type="InterPro" id="IPR016040">
    <property type="entry name" value="NAD(P)-bd_dom"/>
</dbReference>
<protein>
    <recommendedName>
        <fullName evidence="5 8">UDP-glucose 4-epimerase</fullName>
        <ecNumber evidence="4 8">5.1.3.2</ecNumber>
    </recommendedName>
</protein>
<dbReference type="AlphaFoldDB" id="A0A0A1ZWY5"/>
<accession>A0A0A1ZWY5</accession>
<dbReference type="RefSeq" id="WP_032512995.1">
    <property type="nucleotide sequence ID" value="NZ_JNAJ01000004.1"/>
</dbReference>
<dbReference type="PANTHER" id="PTHR43725">
    <property type="entry name" value="UDP-GLUCOSE 4-EPIMERASE"/>
    <property type="match status" value="1"/>
</dbReference>
<keyword evidence="6 8" id="KW-0520">NAD</keyword>
<evidence type="ECO:0000313" key="11">
    <source>
        <dbReference type="Proteomes" id="UP000030491"/>
    </source>
</evidence>
<organism evidence="10 11">
    <name type="scientific">Prochlorococcus marinus str. MIT 9116</name>
    <dbReference type="NCBI Taxonomy" id="167544"/>
    <lineage>
        <taxon>Bacteria</taxon>
        <taxon>Bacillati</taxon>
        <taxon>Cyanobacteriota</taxon>
        <taxon>Cyanophyceae</taxon>
        <taxon>Synechococcales</taxon>
        <taxon>Prochlorococcaceae</taxon>
        <taxon>Prochlorococcus</taxon>
    </lineage>
</organism>
<evidence type="ECO:0000259" key="9">
    <source>
        <dbReference type="Pfam" id="PF16363"/>
    </source>
</evidence>
<dbReference type="GO" id="GO:0005829">
    <property type="term" value="C:cytosol"/>
    <property type="evidence" value="ECO:0007669"/>
    <property type="project" value="TreeGrafter"/>
</dbReference>
<dbReference type="EMBL" id="JNAJ01000004">
    <property type="protein sequence ID" value="KGF93056.1"/>
    <property type="molecule type" value="Genomic_DNA"/>
</dbReference>
<dbReference type="Gene3D" id="3.90.25.10">
    <property type="entry name" value="UDP-galactose 4-epimerase, domain 1"/>
    <property type="match status" value="1"/>
</dbReference>
<evidence type="ECO:0000256" key="1">
    <source>
        <dbReference type="ARBA" id="ARBA00000083"/>
    </source>
</evidence>
<gene>
    <name evidence="10" type="ORF">EU93_0231</name>
</gene>
<feature type="domain" description="NAD(P)-binding" evidence="9">
    <location>
        <begin position="5"/>
        <end position="336"/>
    </location>
</feature>
<dbReference type="Pfam" id="PF16363">
    <property type="entry name" value="GDP_Man_Dehyd"/>
    <property type="match status" value="1"/>
</dbReference>
<evidence type="ECO:0000256" key="4">
    <source>
        <dbReference type="ARBA" id="ARBA00013189"/>
    </source>
</evidence>
<comment type="subunit">
    <text evidence="8">Homodimer.</text>
</comment>
<evidence type="ECO:0000256" key="2">
    <source>
        <dbReference type="ARBA" id="ARBA00001911"/>
    </source>
</evidence>
<keyword evidence="7 8" id="KW-0413">Isomerase</keyword>
<comment type="pathway">
    <text evidence="8">Carbohydrate metabolism; galactose metabolism.</text>
</comment>
<keyword evidence="8" id="KW-0119">Carbohydrate metabolism</keyword>
<dbReference type="Gene3D" id="3.40.50.720">
    <property type="entry name" value="NAD(P)-binding Rossmann-like Domain"/>
    <property type="match status" value="1"/>
</dbReference>
<comment type="similarity">
    <text evidence="3 8">Belongs to the NAD(P)-dependent epimerase/dehydratase family.</text>
</comment>
<proteinExistence type="inferred from homology"/>
<dbReference type="PANTHER" id="PTHR43725:SF47">
    <property type="entry name" value="UDP-GLUCOSE 4-EPIMERASE"/>
    <property type="match status" value="1"/>
</dbReference>
<dbReference type="InterPro" id="IPR005886">
    <property type="entry name" value="UDP_G4E"/>
</dbReference>
<evidence type="ECO:0000256" key="5">
    <source>
        <dbReference type="ARBA" id="ARBA00018569"/>
    </source>
</evidence>
<dbReference type="InterPro" id="IPR036291">
    <property type="entry name" value="NAD(P)-bd_dom_sf"/>
</dbReference>
<reference evidence="11" key="1">
    <citation type="journal article" date="2014" name="Sci. Data">
        <title>Genomes of diverse isolates of the marine cyanobacterium Prochlorococcus.</title>
        <authorList>
            <person name="Biller S."/>
            <person name="Berube P."/>
            <person name="Thompson J."/>
            <person name="Kelly L."/>
            <person name="Roggensack S."/>
            <person name="Awad L."/>
            <person name="Roache-Johnson K."/>
            <person name="Ding H."/>
            <person name="Giovannoni S.J."/>
            <person name="Moore L.R."/>
            <person name="Chisholm S.W."/>
        </authorList>
    </citation>
    <scope>NUCLEOTIDE SEQUENCE [LARGE SCALE GENOMIC DNA]</scope>
</reference>
<dbReference type="NCBIfam" id="TIGR01179">
    <property type="entry name" value="galE"/>
    <property type="match status" value="1"/>
</dbReference>
<comment type="catalytic activity">
    <reaction evidence="1 8">
        <text>UDP-alpha-D-glucose = UDP-alpha-D-galactose</text>
        <dbReference type="Rhea" id="RHEA:22168"/>
        <dbReference type="ChEBI" id="CHEBI:58885"/>
        <dbReference type="ChEBI" id="CHEBI:66914"/>
        <dbReference type="EC" id="5.1.3.2"/>
    </reaction>
</comment>
<dbReference type="CDD" id="cd05247">
    <property type="entry name" value="UDP_G4E_1_SDR_e"/>
    <property type="match status" value="1"/>
</dbReference>
<evidence type="ECO:0000256" key="3">
    <source>
        <dbReference type="ARBA" id="ARBA00007637"/>
    </source>
</evidence>
<dbReference type="GO" id="GO:0006012">
    <property type="term" value="P:galactose metabolic process"/>
    <property type="evidence" value="ECO:0007669"/>
    <property type="project" value="UniProtKB-UniPathway"/>
</dbReference>
<evidence type="ECO:0000256" key="7">
    <source>
        <dbReference type="ARBA" id="ARBA00023235"/>
    </source>
</evidence>
<name>A0A0A1ZWY5_PROMR</name>
<dbReference type="UniPathway" id="UPA00214"/>
<comment type="cofactor">
    <cofactor evidence="2 8">
        <name>NAD(+)</name>
        <dbReference type="ChEBI" id="CHEBI:57540"/>
    </cofactor>
</comment>
<dbReference type="SUPFAM" id="SSF51735">
    <property type="entry name" value="NAD(P)-binding Rossmann-fold domains"/>
    <property type="match status" value="1"/>
</dbReference>
<dbReference type="GO" id="GO:0003978">
    <property type="term" value="F:UDP-glucose 4-epimerase activity"/>
    <property type="evidence" value="ECO:0007669"/>
    <property type="project" value="UniProtKB-UniRule"/>
</dbReference>
<evidence type="ECO:0000313" key="10">
    <source>
        <dbReference type="EMBL" id="KGF93056.1"/>
    </source>
</evidence>
<dbReference type="EC" id="5.1.3.2" evidence="4 8"/>
<evidence type="ECO:0000256" key="6">
    <source>
        <dbReference type="ARBA" id="ARBA00023027"/>
    </source>
</evidence>
<comment type="caution">
    <text evidence="10">The sequence shown here is derived from an EMBL/GenBank/DDBJ whole genome shotgun (WGS) entry which is preliminary data.</text>
</comment>
<dbReference type="OrthoDB" id="9801785at2"/>
<evidence type="ECO:0000256" key="8">
    <source>
        <dbReference type="RuleBase" id="RU366046"/>
    </source>
</evidence>
<dbReference type="Proteomes" id="UP000030491">
    <property type="component" value="Unassembled WGS sequence"/>
</dbReference>